<dbReference type="eggNOG" id="ENOG502SHHX">
    <property type="taxonomic scope" value="Eukaryota"/>
</dbReference>
<dbReference type="RefSeq" id="XP_005825339.1">
    <property type="nucleotide sequence ID" value="XM_005825282.1"/>
</dbReference>
<dbReference type="Pfam" id="PF07209">
    <property type="entry name" value="DUF1415"/>
    <property type="match status" value="1"/>
</dbReference>
<dbReference type="OrthoDB" id="204618at2759"/>
<evidence type="ECO:0000313" key="2">
    <source>
        <dbReference type="EnsemblProtists" id="EKX38359"/>
    </source>
</evidence>
<evidence type="ECO:0000313" key="1">
    <source>
        <dbReference type="EMBL" id="EKX38359.1"/>
    </source>
</evidence>
<organism evidence="1">
    <name type="scientific">Guillardia theta (strain CCMP2712)</name>
    <name type="common">Cryptophyte</name>
    <dbReference type="NCBI Taxonomy" id="905079"/>
    <lineage>
        <taxon>Eukaryota</taxon>
        <taxon>Cryptophyceae</taxon>
        <taxon>Pyrenomonadales</taxon>
        <taxon>Geminigeraceae</taxon>
        <taxon>Guillardia</taxon>
    </lineage>
</organism>
<reference evidence="2" key="3">
    <citation type="submission" date="2015-06" db="UniProtKB">
        <authorList>
            <consortium name="EnsemblProtists"/>
        </authorList>
    </citation>
    <scope>IDENTIFICATION</scope>
</reference>
<dbReference type="HOGENOM" id="CLU_961225_0_0_1"/>
<evidence type="ECO:0000313" key="3">
    <source>
        <dbReference type="Proteomes" id="UP000011087"/>
    </source>
</evidence>
<sequence length="290" mass="32344">MMLLTEGKLEGLSTRDRVDWKVQALKKGETWLLVIDCKSPRVSSDASLLELAASSLAVLRCQRWVERVIIGMRVCPFTQSVSVAATGLSKVGIAPGPIGYPVCHADHVVHVLSALWNTISDMLSKDPTELSTVLLLTPCFSQDDFPRYAAASRVISNALLSLKAEKNISLVFFHPFYEREAVFPVNDPTHGHLPPENMLRSMLLNFYEIEDVMNFEDNLHQNDFSRRSPMPMINLLRTEQVELAEQLTSGAKVYCANAKRMAQADRTALLRGLASDMAAPQLSQDKDRPF</sequence>
<gene>
    <name evidence="1" type="ORF">GUITHDRAFT_115501</name>
</gene>
<proteinExistence type="predicted"/>
<reference evidence="1 3" key="1">
    <citation type="journal article" date="2012" name="Nature">
        <title>Algal genomes reveal evolutionary mosaicism and the fate of nucleomorphs.</title>
        <authorList>
            <consortium name="DOE Joint Genome Institute"/>
            <person name="Curtis B.A."/>
            <person name="Tanifuji G."/>
            <person name="Burki F."/>
            <person name="Gruber A."/>
            <person name="Irimia M."/>
            <person name="Maruyama S."/>
            <person name="Arias M.C."/>
            <person name="Ball S.G."/>
            <person name="Gile G.H."/>
            <person name="Hirakawa Y."/>
            <person name="Hopkins J.F."/>
            <person name="Kuo A."/>
            <person name="Rensing S.A."/>
            <person name="Schmutz J."/>
            <person name="Symeonidi A."/>
            <person name="Elias M."/>
            <person name="Eveleigh R.J."/>
            <person name="Herman E.K."/>
            <person name="Klute M.J."/>
            <person name="Nakayama T."/>
            <person name="Obornik M."/>
            <person name="Reyes-Prieto A."/>
            <person name="Armbrust E.V."/>
            <person name="Aves S.J."/>
            <person name="Beiko R.G."/>
            <person name="Coutinho P."/>
            <person name="Dacks J.B."/>
            <person name="Durnford D.G."/>
            <person name="Fast N.M."/>
            <person name="Green B.R."/>
            <person name="Grisdale C.J."/>
            <person name="Hempel F."/>
            <person name="Henrissat B."/>
            <person name="Hoppner M.P."/>
            <person name="Ishida K."/>
            <person name="Kim E."/>
            <person name="Koreny L."/>
            <person name="Kroth P.G."/>
            <person name="Liu Y."/>
            <person name="Malik S.B."/>
            <person name="Maier U.G."/>
            <person name="McRose D."/>
            <person name="Mock T."/>
            <person name="Neilson J.A."/>
            <person name="Onodera N.T."/>
            <person name="Poole A.M."/>
            <person name="Pritham E.J."/>
            <person name="Richards T.A."/>
            <person name="Rocap G."/>
            <person name="Roy S.W."/>
            <person name="Sarai C."/>
            <person name="Schaack S."/>
            <person name="Shirato S."/>
            <person name="Slamovits C.H."/>
            <person name="Spencer D.F."/>
            <person name="Suzuki S."/>
            <person name="Worden A.Z."/>
            <person name="Zauner S."/>
            <person name="Barry K."/>
            <person name="Bell C."/>
            <person name="Bharti A.K."/>
            <person name="Crow J.A."/>
            <person name="Grimwood J."/>
            <person name="Kramer R."/>
            <person name="Lindquist E."/>
            <person name="Lucas S."/>
            <person name="Salamov A."/>
            <person name="McFadden G.I."/>
            <person name="Lane C.E."/>
            <person name="Keeling P.J."/>
            <person name="Gray M.W."/>
            <person name="Grigoriev I.V."/>
            <person name="Archibald J.M."/>
        </authorList>
    </citation>
    <scope>NUCLEOTIDE SEQUENCE</scope>
    <source>
        <strain evidence="1 3">CCMP2712</strain>
    </source>
</reference>
<name>L1IR53_GUITC</name>
<dbReference type="PaxDb" id="55529-EKX38359"/>
<reference evidence="3" key="2">
    <citation type="submission" date="2012-11" db="EMBL/GenBank/DDBJ databases">
        <authorList>
            <person name="Kuo A."/>
            <person name="Curtis B.A."/>
            <person name="Tanifuji G."/>
            <person name="Burki F."/>
            <person name="Gruber A."/>
            <person name="Irimia M."/>
            <person name="Maruyama S."/>
            <person name="Arias M.C."/>
            <person name="Ball S.G."/>
            <person name="Gile G.H."/>
            <person name="Hirakawa Y."/>
            <person name="Hopkins J.F."/>
            <person name="Rensing S.A."/>
            <person name="Schmutz J."/>
            <person name="Symeonidi A."/>
            <person name="Elias M."/>
            <person name="Eveleigh R.J."/>
            <person name="Herman E.K."/>
            <person name="Klute M.J."/>
            <person name="Nakayama T."/>
            <person name="Obornik M."/>
            <person name="Reyes-Prieto A."/>
            <person name="Armbrust E.V."/>
            <person name="Aves S.J."/>
            <person name="Beiko R.G."/>
            <person name="Coutinho P."/>
            <person name="Dacks J.B."/>
            <person name="Durnford D.G."/>
            <person name="Fast N.M."/>
            <person name="Green B.R."/>
            <person name="Grisdale C."/>
            <person name="Hempe F."/>
            <person name="Henrissat B."/>
            <person name="Hoppner M.P."/>
            <person name="Ishida K.-I."/>
            <person name="Kim E."/>
            <person name="Koreny L."/>
            <person name="Kroth P.G."/>
            <person name="Liu Y."/>
            <person name="Malik S.-B."/>
            <person name="Maier U.G."/>
            <person name="McRose D."/>
            <person name="Mock T."/>
            <person name="Neilson J.A."/>
            <person name="Onodera N.T."/>
            <person name="Poole A.M."/>
            <person name="Pritham E.J."/>
            <person name="Richards T.A."/>
            <person name="Rocap G."/>
            <person name="Roy S.W."/>
            <person name="Sarai C."/>
            <person name="Schaack S."/>
            <person name="Shirato S."/>
            <person name="Slamovits C.H."/>
            <person name="Spencer D.F."/>
            <person name="Suzuki S."/>
            <person name="Worden A.Z."/>
            <person name="Zauner S."/>
            <person name="Barry K."/>
            <person name="Bell C."/>
            <person name="Bharti A.K."/>
            <person name="Crow J.A."/>
            <person name="Grimwood J."/>
            <person name="Kramer R."/>
            <person name="Lindquist E."/>
            <person name="Lucas S."/>
            <person name="Salamov A."/>
            <person name="McFadden G.I."/>
            <person name="Lane C.E."/>
            <person name="Keeling P.J."/>
            <person name="Gray M.W."/>
            <person name="Grigoriev I.V."/>
            <person name="Archibald J.M."/>
        </authorList>
    </citation>
    <scope>NUCLEOTIDE SEQUENCE</scope>
    <source>
        <strain evidence="3">CCMP2712</strain>
    </source>
</reference>
<dbReference type="Proteomes" id="UP000011087">
    <property type="component" value="Unassembled WGS sequence"/>
</dbReference>
<dbReference type="OMA" id="NTIRMAE"/>
<dbReference type="AlphaFoldDB" id="L1IR53"/>
<dbReference type="EMBL" id="JH993049">
    <property type="protein sequence ID" value="EKX38359.1"/>
    <property type="molecule type" value="Genomic_DNA"/>
</dbReference>
<dbReference type="EnsemblProtists" id="EKX38359">
    <property type="protein sequence ID" value="EKX38359"/>
    <property type="gene ID" value="GUITHDRAFT_115501"/>
</dbReference>
<dbReference type="GeneID" id="17295154"/>
<protein>
    <submittedName>
        <fullName evidence="1 2">Uncharacterized protein</fullName>
    </submittedName>
</protein>
<accession>L1IR53</accession>
<keyword evidence="3" id="KW-1185">Reference proteome</keyword>
<dbReference type="InterPro" id="IPR009858">
    <property type="entry name" value="DUF1415"/>
</dbReference>
<dbReference type="KEGG" id="gtt:GUITHDRAFT_115501"/>